<evidence type="ECO:0000313" key="2">
    <source>
        <dbReference type="Proteomes" id="UP000252479"/>
    </source>
</evidence>
<dbReference type="Proteomes" id="UP000252479">
    <property type="component" value="Unassembled WGS sequence"/>
</dbReference>
<dbReference type="EMBL" id="QPGL01000002">
    <property type="protein sequence ID" value="RCS70917.1"/>
    <property type="molecule type" value="Genomic_DNA"/>
</dbReference>
<keyword evidence="1" id="KW-0489">Methyltransferase</keyword>
<comment type="caution">
    <text evidence="1">The sequence shown here is derived from an EMBL/GenBank/DDBJ whole genome shotgun (WGS) entry which is preliminary data.</text>
</comment>
<dbReference type="AlphaFoldDB" id="A0A368LJN4"/>
<name>A0A368LJN4_9VIBR</name>
<keyword evidence="2" id="KW-1185">Reference proteome</keyword>
<accession>A0A368LJN4</accession>
<evidence type="ECO:0000313" key="1">
    <source>
        <dbReference type="EMBL" id="RCS70917.1"/>
    </source>
</evidence>
<dbReference type="SUPFAM" id="SSF53335">
    <property type="entry name" value="S-adenosyl-L-methionine-dependent methyltransferases"/>
    <property type="match status" value="1"/>
</dbReference>
<organism evidence="1 2">
    <name type="scientific">Vibrio casei</name>
    <dbReference type="NCBI Taxonomy" id="673372"/>
    <lineage>
        <taxon>Bacteria</taxon>
        <taxon>Pseudomonadati</taxon>
        <taxon>Pseudomonadota</taxon>
        <taxon>Gammaproteobacteria</taxon>
        <taxon>Vibrionales</taxon>
        <taxon>Vibrionaceae</taxon>
        <taxon>Vibrio</taxon>
    </lineage>
</organism>
<proteinExistence type="predicted"/>
<dbReference type="Gene3D" id="3.40.50.150">
    <property type="entry name" value="Vaccinia Virus protein VP39"/>
    <property type="match status" value="1"/>
</dbReference>
<dbReference type="GO" id="GO:0008168">
    <property type="term" value="F:methyltransferase activity"/>
    <property type="evidence" value="ECO:0007669"/>
    <property type="project" value="UniProtKB-KW"/>
</dbReference>
<dbReference type="InterPro" id="IPR029063">
    <property type="entry name" value="SAM-dependent_MTases_sf"/>
</dbReference>
<keyword evidence="1" id="KW-0808">Transferase</keyword>
<gene>
    <name evidence="1" type="ORF">CIK83_11775</name>
</gene>
<protein>
    <submittedName>
        <fullName evidence="1">Methyltransferase domain-containing protein</fullName>
    </submittedName>
</protein>
<dbReference type="GO" id="GO:0032259">
    <property type="term" value="P:methylation"/>
    <property type="evidence" value="ECO:0007669"/>
    <property type="project" value="UniProtKB-KW"/>
</dbReference>
<reference evidence="1 2" key="1">
    <citation type="journal article" date="2017" name="Elife">
        <title>Extensive horizontal gene transfer in cheese-associated bacteria.</title>
        <authorList>
            <person name="Bonham K.S."/>
            <person name="Wolfe B.E."/>
            <person name="Dutton R.J."/>
        </authorList>
    </citation>
    <scope>NUCLEOTIDE SEQUENCE [LARGE SCALE GENOMIC DNA]</scope>
    <source>
        <strain evidence="1 2">JB196</strain>
    </source>
</reference>
<sequence length="162" mass="18922">MMKPVLDVCCGSKMFWFDNNNPLTVFSDVREVETTLCDQRQFVVKPDVLNDFTDLKFENESFKMVVFDPPHLETAGDKSWQAIKYGKLGNNWRDDIRKAFSECFRVLEPNGVLIFKWNETQIKVSELLALSPYKPMFGHISGKRANTHWITFMKSELMEIDQ</sequence>